<dbReference type="GO" id="GO:0005886">
    <property type="term" value="C:plasma membrane"/>
    <property type="evidence" value="ECO:0007669"/>
    <property type="project" value="UniProtKB-SubCell"/>
</dbReference>
<keyword evidence="4" id="KW-0997">Cell inner membrane</keyword>
<dbReference type="PANTHER" id="PTHR30414">
    <property type="entry name" value="MINICONDUCTANCE MECHANOSENSITIVE CHANNEL YBDG"/>
    <property type="match status" value="1"/>
</dbReference>
<evidence type="ECO:0000256" key="11">
    <source>
        <dbReference type="SAM" id="MobiDB-lite"/>
    </source>
</evidence>
<evidence type="ECO:0000256" key="7">
    <source>
        <dbReference type="ARBA" id="ARBA00023016"/>
    </source>
</evidence>
<feature type="region of interest" description="Disordered" evidence="11">
    <location>
        <begin position="412"/>
        <end position="490"/>
    </location>
</feature>
<feature type="domain" description="Mechanosensitive ion channel MscS" evidence="13">
    <location>
        <begin position="183"/>
        <end position="251"/>
    </location>
</feature>
<evidence type="ECO:0000259" key="13">
    <source>
        <dbReference type="Pfam" id="PF00924"/>
    </source>
</evidence>
<dbReference type="InterPro" id="IPR023408">
    <property type="entry name" value="MscS_beta-dom_sf"/>
</dbReference>
<dbReference type="Pfam" id="PF00924">
    <property type="entry name" value="MS_channel_2nd"/>
    <property type="match status" value="1"/>
</dbReference>
<dbReference type="InterPro" id="IPR011066">
    <property type="entry name" value="MscS_channel_C_sf"/>
</dbReference>
<dbReference type="Proteomes" id="UP000627715">
    <property type="component" value="Unassembled WGS sequence"/>
</dbReference>
<comment type="similarity">
    <text evidence="2">Belongs to the MscS (TC 1.A.23) family.</text>
</comment>
<dbReference type="FunFam" id="2.30.30.60:FF:000002">
    <property type="entry name" value="Mechanosensitive ion channel family protein"/>
    <property type="match status" value="1"/>
</dbReference>
<evidence type="ECO:0000256" key="4">
    <source>
        <dbReference type="ARBA" id="ARBA00022519"/>
    </source>
</evidence>
<evidence type="ECO:0000256" key="8">
    <source>
        <dbReference type="ARBA" id="ARBA00023136"/>
    </source>
</evidence>
<feature type="compositionally biased region" description="Acidic residues" evidence="11">
    <location>
        <begin position="477"/>
        <end position="490"/>
    </location>
</feature>
<evidence type="ECO:0000256" key="3">
    <source>
        <dbReference type="ARBA" id="ARBA00022475"/>
    </source>
</evidence>
<evidence type="ECO:0000256" key="6">
    <source>
        <dbReference type="ARBA" id="ARBA00022989"/>
    </source>
</evidence>
<evidence type="ECO:0000313" key="16">
    <source>
        <dbReference type="Proteomes" id="UP000627715"/>
    </source>
</evidence>
<reference evidence="15" key="2">
    <citation type="submission" date="2020-09" db="EMBL/GenBank/DDBJ databases">
        <authorList>
            <person name="Sun Q."/>
            <person name="Zhou Y."/>
        </authorList>
    </citation>
    <scope>NUCLEOTIDE SEQUENCE</scope>
    <source>
        <strain evidence="15">CGMCC 1.15425</strain>
    </source>
</reference>
<dbReference type="SUPFAM" id="SSF82689">
    <property type="entry name" value="Mechanosensitive channel protein MscS (YggB), C-terminal domain"/>
    <property type="match status" value="1"/>
</dbReference>
<dbReference type="InterPro" id="IPR006685">
    <property type="entry name" value="MscS_channel_2nd"/>
</dbReference>
<protein>
    <recommendedName>
        <fullName evidence="9">Mechanosensing system component YbdG</fullName>
    </recommendedName>
    <alternativeName>
        <fullName evidence="10">Mechanosensitive channel homolog YbdG</fullName>
    </alternativeName>
</protein>
<dbReference type="EMBL" id="BMIY01000002">
    <property type="protein sequence ID" value="GGG50256.1"/>
    <property type="molecule type" value="Genomic_DNA"/>
</dbReference>
<dbReference type="InterPro" id="IPR049278">
    <property type="entry name" value="MS_channel_C"/>
</dbReference>
<organism evidence="15 16">
    <name type="scientific">Pseudohongiella nitratireducens</name>
    <dbReference type="NCBI Taxonomy" id="1768907"/>
    <lineage>
        <taxon>Bacteria</taxon>
        <taxon>Pseudomonadati</taxon>
        <taxon>Pseudomonadota</taxon>
        <taxon>Gammaproteobacteria</taxon>
        <taxon>Pseudomonadales</taxon>
        <taxon>Pseudohongiellaceae</taxon>
        <taxon>Pseudohongiella</taxon>
    </lineage>
</organism>
<feature type="transmembrane region" description="Helical" evidence="12">
    <location>
        <begin position="65"/>
        <end position="85"/>
    </location>
</feature>
<dbReference type="GO" id="GO:0008381">
    <property type="term" value="F:mechanosensitive monoatomic ion channel activity"/>
    <property type="evidence" value="ECO:0007669"/>
    <property type="project" value="InterPro"/>
</dbReference>
<keyword evidence="5 12" id="KW-0812">Transmembrane</keyword>
<dbReference type="SUPFAM" id="SSF50182">
    <property type="entry name" value="Sm-like ribonucleoproteins"/>
    <property type="match status" value="1"/>
</dbReference>
<evidence type="ECO:0000256" key="1">
    <source>
        <dbReference type="ARBA" id="ARBA00004429"/>
    </source>
</evidence>
<evidence type="ECO:0000256" key="9">
    <source>
        <dbReference type="ARBA" id="ARBA00093630"/>
    </source>
</evidence>
<comment type="caution">
    <text evidence="15">The sequence shown here is derived from an EMBL/GenBank/DDBJ whole genome shotgun (WGS) entry which is preliminary data.</text>
</comment>
<keyword evidence="3" id="KW-1003">Cell membrane</keyword>
<proteinExistence type="inferred from homology"/>
<evidence type="ECO:0000256" key="12">
    <source>
        <dbReference type="SAM" id="Phobius"/>
    </source>
</evidence>
<evidence type="ECO:0000259" key="14">
    <source>
        <dbReference type="Pfam" id="PF21082"/>
    </source>
</evidence>
<keyword evidence="8 12" id="KW-0472">Membrane</keyword>
<feature type="transmembrane region" description="Helical" evidence="12">
    <location>
        <begin position="165"/>
        <end position="192"/>
    </location>
</feature>
<reference evidence="15" key="1">
    <citation type="journal article" date="2014" name="Int. J. Syst. Evol. Microbiol.">
        <title>Complete genome sequence of Corynebacterium casei LMG S-19264T (=DSM 44701T), isolated from a smear-ripened cheese.</title>
        <authorList>
            <consortium name="US DOE Joint Genome Institute (JGI-PGF)"/>
            <person name="Walter F."/>
            <person name="Albersmeier A."/>
            <person name="Kalinowski J."/>
            <person name="Ruckert C."/>
        </authorList>
    </citation>
    <scope>NUCLEOTIDE SEQUENCE</scope>
    <source>
        <strain evidence="15">CGMCC 1.15425</strain>
    </source>
</reference>
<dbReference type="GO" id="GO:0071470">
    <property type="term" value="P:cellular response to osmotic stress"/>
    <property type="evidence" value="ECO:0007669"/>
    <property type="project" value="InterPro"/>
</dbReference>
<dbReference type="Gene3D" id="2.30.30.60">
    <property type="match status" value="1"/>
</dbReference>
<sequence length="490" mass="55162">MPELPPELIEWMDAHDWIYTLYAIVIVLLASWVANFITKRILVRGIDKLIDSKLTRPGMLQGRAFIRRLANVIPALVITFGVRLIPDMPEAAVTVVLNVANTFIVLTLALALSGLLDLGNDIYSRRSGADDVRPIKGYLQIVKIVIYLIAALLMIATLLDRSPLILLSGLGALAAVLMLVFQDTLLSLVASIQISSNDLIRLGDWIEMPKLNADGDVIDIALHTVKVQNWDKTITTIPTKLFLSDSFKNWRGMKDAGGRRIKRSIYLDQNTVNFLSNEQKEHLTRFSLLTDYLKDKQKEIDDWNAELKDAGELPANTRRITNIGTLRAYVVNYLKAHPKLRKDMTLMVRQLSPGPEGLPLEVYCFTDTTAWVDYEGIQSDLFDHLLSILPEFGLSVFQVPSGKDMRMSFTSLAEQQDERRKVPDESVLDDSAADEGRAEADTEDETEQEQEKEQEKKTKQKTVKKSSVRQKKTQSDEREEDDSGSESGDN</sequence>
<keyword evidence="7" id="KW-0346">Stress response</keyword>
<dbReference type="OrthoDB" id="9775207at2"/>
<accession>A0A917GLL5</accession>
<dbReference type="Pfam" id="PF21082">
    <property type="entry name" value="MS_channel_3rd"/>
    <property type="match status" value="1"/>
</dbReference>
<feature type="transmembrane region" description="Helical" evidence="12">
    <location>
        <begin position="91"/>
        <end position="116"/>
    </location>
</feature>
<feature type="transmembrane region" description="Helical" evidence="12">
    <location>
        <begin position="137"/>
        <end position="159"/>
    </location>
</feature>
<dbReference type="InterPro" id="IPR010920">
    <property type="entry name" value="LSM_dom_sf"/>
</dbReference>
<evidence type="ECO:0000256" key="2">
    <source>
        <dbReference type="ARBA" id="ARBA00008017"/>
    </source>
</evidence>
<comment type="subcellular location">
    <subcellularLocation>
        <location evidence="1">Cell inner membrane</location>
        <topology evidence="1">Multi-pass membrane protein</topology>
    </subcellularLocation>
</comment>
<feature type="domain" description="Mechanosensitive ion channel MscS C-terminal" evidence="14">
    <location>
        <begin position="331"/>
        <end position="395"/>
    </location>
</feature>
<dbReference type="InterPro" id="IPR030192">
    <property type="entry name" value="YbdG"/>
</dbReference>
<dbReference type="PANTHER" id="PTHR30414:SF0">
    <property type="entry name" value="MINICONDUCTANCE MECHANOSENSITIVE CHANNEL YBDG"/>
    <property type="match status" value="1"/>
</dbReference>
<evidence type="ECO:0000256" key="10">
    <source>
        <dbReference type="ARBA" id="ARBA00093659"/>
    </source>
</evidence>
<evidence type="ECO:0000313" key="15">
    <source>
        <dbReference type="EMBL" id="GGG50256.1"/>
    </source>
</evidence>
<keyword evidence="6 12" id="KW-1133">Transmembrane helix</keyword>
<feature type="compositionally biased region" description="Basic residues" evidence="11">
    <location>
        <begin position="458"/>
        <end position="472"/>
    </location>
</feature>
<name>A0A917GLL5_9GAMM</name>
<gene>
    <name evidence="15" type="ORF">GCM10011403_04280</name>
</gene>
<evidence type="ECO:0000256" key="5">
    <source>
        <dbReference type="ARBA" id="ARBA00022692"/>
    </source>
</evidence>
<dbReference type="AlphaFoldDB" id="A0A917GLL5"/>
<dbReference type="RefSeq" id="WP_082866463.1">
    <property type="nucleotide sequence ID" value="NZ_BMIY01000002.1"/>
</dbReference>
<keyword evidence="16" id="KW-1185">Reference proteome</keyword>
<feature type="transmembrane region" description="Helical" evidence="12">
    <location>
        <begin position="17"/>
        <end position="38"/>
    </location>
</feature>